<name>A0AAW1HA85_SAPOF</name>
<dbReference type="AlphaFoldDB" id="A0AAW1HA85"/>
<dbReference type="InterPro" id="IPR015655">
    <property type="entry name" value="PP2C"/>
</dbReference>
<evidence type="ECO:0000313" key="2">
    <source>
        <dbReference type="EMBL" id="KAK9672954.1"/>
    </source>
</evidence>
<dbReference type="SMART" id="SM00332">
    <property type="entry name" value="PP2Cc"/>
    <property type="match status" value="1"/>
</dbReference>
<feature type="domain" description="PPM-type phosphatase" evidence="1">
    <location>
        <begin position="44"/>
        <end position="338"/>
    </location>
</feature>
<comment type="caution">
    <text evidence="2">The sequence shown here is derived from an EMBL/GenBank/DDBJ whole genome shotgun (WGS) entry which is preliminary data.</text>
</comment>
<proteinExistence type="predicted"/>
<dbReference type="CDD" id="cd00143">
    <property type="entry name" value="PP2Cc"/>
    <property type="match status" value="1"/>
</dbReference>
<organism evidence="2 3">
    <name type="scientific">Saponaria officinalis</name>
    <name type="common">Common soapwort</name>
    <name type="synonym">Lychnis saponaria</name>
    <dbReference type="NCBI Taxonomy" id="3572"/>
    <lineage>
        <taxon>Eukaryota</taxon>
        <taxon>Viridiplantae</taxon>
        <taxon>Streptophyta</taxon>
        <taxon>Embryophyta</taxon>
        <taxon>Tracheophyta</taxon>
        <taxon>Spermatophyta</taxon>
        <taxon>Magnoliopsida</taxon>
        <taxon>eudicotyledons</taxon>
        <taxon>Gunneridae</taxon>
        <taxon>Pentapetalae</taxon>
        <taxon>Caryophyllales</taxon>
        <taxon>Caryophyllaceae</taxon>
        <taxon>Caryophylleae</taxon>
        <taxon>Saponaria</taxon>
    </lineage>
</organism>
<sequence length="350" mass="39082">MVQFSSLFEGLARSVSFKGSSVKKDMGREAADTLADETPIRCKNMSVFSKRGEKGLNQDRLTVWEKFGHQQNTTFCGVYDGHGPWGHFVAKWVSKFLPSLLLSNWQEMLDKHSFSIDLDVKSSQQTCESQNFHIWKQIFSRTCSAIDKELEHHPRIDSSDSGTTALTIVRQDDLLTVANVGDSRAVLATISEDGNLVPVQLTVDLKPNLPEEAERIKRSRGRVICSRDEPGVYRVWPPNNGPGLALSRALGDHSLKKYGVISEPQVTQRRINVKDQFVILATDGVWDVISNEAAVQIVSSAPTREQSAKRLVKYAAHAWNRKRPGIAMDDISAICMYLHGSSPPYKCQLV</sequence>
<keyword evidence="3" id="KW-1185">Reference proteome</keyword>
<dbReference type="InterPro" id="IPR036457">
    <property type="entry name" value="PPM-type-like_dom_sf"/>
</dbReference>
<reference evidence="2" key="1">
    <citation type="submission" date="2024-03" db="EMBL/GenBank/DDBJ databases">
        <title>WGS assembly of Saponaria officinalis var. Norfolk2.</title>
        <authorList>
            <person name="Jenkins J."/>
            <person name="Shu S."/>
            <person name="Grimwood J."/>
            <person name="Barry K."/>
            <person name="Goodstein D."/>
            <person name="Schmutz J."/>
            <person name="Leebens-Mack J."/>
            <person name="Osbourn A."/>
        </authorList>
    </citation>
    <scope>NUCLEOTIDE SEQUENCE [LARGE SCALE GENOMIC DNA]</scope>
    <source>
        <strain evidence="2">JIC</strain>
    </source>
</reference>
<protein>
    <recommendedName>
        <fullName evidence="1">PPM-type phosphatase domain-containing protein</fullName>
    </recommendedName>
</protein>
<dbReference type="EMBL" id="JBDFQZ010000012">
    <property type="protein sequence ID" value="KAK9672954.1"/>
    <property type="molecule type" value="Genomic_DNA"/>
</dbReference>
<gene>
    <name evidence="2" type="ORF">RND81_12G137000</name>
</gene>
<dbReference type="InterPro" id="IPR001932">
    <property type="entry name" value="PPM-type_phosphatase-like_dom"/>
</dbReference>
<dbReference type="SUPFAM" id="SSF81606">
    <property type="entry name" value="PP2C-like"/>
    <property type="match status" value="1"/>
</dbReference>
<dbReference type="Gene3D" id="3.60.40.10">
    <property type="entry name" value="PPM-type phosphatase domain"/>
    <property type="match status" value="1"/>
</dbReference>
<dbReference type="Pfam" id="PF00481">
    <property type="entry name" value="PP2C"/>
    <property type="match status" value="1"/>
</dbReference>
<dbReference type="PROSITE" id="PS51746">
    <property type="entry name" value="PPM_2"/>
    <property type="match status" value="1"/>
</dbReference>
<evidence type="ECO:0000313" key="3">
    <source>
        <dbReference type="Proteomes" id="UP001443914"/>
    </source>
</evidence>
<dbReference type="PANTHER" id="PTHR47992">
    <property type="entry name" value="PROTEIN PHOSPHATASE"/>
    <property type="match status" value="1"/>
</dbReference>
<accession>A0AAW1HA85</accession>
<dbReference type="GO" id="GO:0004722">
    <property type="term" value="F:protein serine/threonine phosphatase activity"/>
    <property type="evidence" value="ECO:0007669"/>
    <property type="project" value="InterPro"/>
</dbReference>
<dbReference type="Proteomes" id="UP001443914">
    <property type="component" value="Unassembled WGS sequence"/>
</dbReference>
<evidence type="ECO:0000259" key="1">
    <source>
        <dbReference type="PROSITE" id="PS51746"/>
    </source>
</evidence>